<dbReference type="EMBL" id="JBHRTA010000062">
    <property type="protein sequence ID" value="MFC3199950.1"/>
    <property type="molecule type" value="Genomic_DNA"/>
</dbReference>
<evidence type="ECO:0000313" key="2">
    <source>
        <dbReference type="EMBL" id="MFC3199950.1"/>
    </source>
</evidence>
<protein>
    <submittedName>
        <fullName evidence="2">Winged helix-turn-helix transcriptional regulator</fullName>
    </submittedName>
</protein>
<dbReference type="Proteomes" id="UP001595526">
    <property type="component" value="Unassembled WGS sequence"/>
</dbReference>
<dbReference type="Gene3D" id="1.10.10.10">
    <property type="entry name" value="Winged helix-like DNA-binding domain superfamily/Winged helix DNA-binding domain"/>
    <property type="match status" value="1"/>
</dbReference>
<keyword evidence="3" id="KW-1185">Reference proteome</keyword>
<proteinExistence type="predicted"/>
<organism evidence="2 3">
    <name type="scientific">Parapedobacter deserti</name>
    <dbReference type="NCBI Taxonomy" id="1912957"/>
    <lineage>
        <taxon>Bacteria</taxon>
        <taxon>Pseudomonadati</taxon>
        <taxon>Bacteroidota</taxon>
        <taxon>Sphingobacteriia</taxon>
        <taxon>Sphingobacteriales</taxon>
        <taxon>Sphingobacteriaceae</taxon>
        <taxon>Parapedobacter</taxon>
    </lineage>
</organism>
<dbReference type="SUPFAM" id="SSF46785">
    <property type="entry name" value="Winged helix' DNA-binding domain"/>
    <property type="match status" value="1"/>
</dbReference>
<accession>A0ABV7JPC0</accession>
<feature type="non-terminal residue" evidence="2">
    <location>
        <position position="1"/>
    </location>
</feature>
<gene>
    <name evidence="2" type="ORF">ACFOET_20185</name>
</gene>
<evidence type="ECO:0000259" key="1">
    <source>
        <dbReference type="PROSITE" id="PS51118"/>
    </source>
</evidence>
<comment type="caution">
    <text evidence="2">The sequence shown here is derived from an EMBL/GenBank/DDBJ whole genome shotgun (WGS) entry which is preliminary data.</text>
</comment>
<dbReference type="RefSeq" id="WP_379026565.1">
    <property type="nucleotide sequence ID" value="NZ_JBHRTA010000062.1"/>
</dbReference>
<reference evidence="3" key="1">
    <citation type="journal article" date="2019" name="Int. J. Syst. Evol. Microbiol.">
        <title>The Global Catalogue of Microorganisms (GCM) 10K type strain sequencing project: providing services to taxonomists for standard genome sequencing and annotation.</title>
        <authorList>
            <consortium name="The Broad Institute Genomics Platform"/>
            <consortium name="The Broad Institute Genome Sequencing Center for Infectious Disease"/>
            <person name="Wu L."/>
            <person name="Ma J."/>
        </authorList>
    </citation>
    <scope>NUCLEOTIDE SEQUENCE [LARGE SCALE GENOMIC DNA]</scope>
    <source>
        <strain evidence="3">KCTC 52416</strain>
    </source>
</reference>
<evidence type="ECO:0000313" key="3">
    <source>
        <dbReference type="Proteomes" id="UP001595526"/>
    </source>
</evidence>
<sequence>DVYPKKTEYQLTAFGNSLLPLLSQINEWGMDHSESVKERLQELEEEV</sequence>
<name>A0ABV7JPC0_9SPHI</name>
<dbReference type="Pfam" id="PF01638">
    <property type="entry name" value="HxlR"/>
    <property type="match status" value="1"/>
</dbReference>
<feature type="domain" description="HTH hxlR-type" evidence="1">
    <location>
        <begin position="1"/>
        <end position="37"/>
    </location>
</feature>
<dbReference type="PROSITE" id="PS51118">
    <property type="entry name" value="HTH_HXLR"/>
    <property type="match status" value="1"/>
</dbReference>
<dbReference type="InterPro" id="IPR036388">
    <property type="entry name" value="WH-like_DNA-bd_sf"/>
</dbReference>
<dbReference type="InterPro" id="IPR002577">
    <property type="entry name" value="HTH_HxlR"/>
</dbReference>
<dbReference type="InterPro" id="IPR036390">
    <property type="entry name" value="WH_DNA-bd_sf"/>
</dbReference>